<keyword evidence="1" id="KW-0812">Transmembrane</keyword>
<protein>
    <recommendedName>
        <fullName evidence="2">DUF7358 domain-containing protein</fullName>
    </recommendedName>
</protein>
<accession>A0A3N7ES60</accession>
<reference evidence="3 4" key="1">
    <citation type="journal article" date="2006" name="Science">
        <title>The genome of black cottonwood, Populus trichocarpa (Torr. &amp; Gray).</title>
        <authorList>
            <person name="Tuskan G.A."/>
            <person name="Difazio S."/>
            <person name="Jansson S."/>
            <person name="Bohlmann J."/>
            <person name="Grigoriev I."/>
            <person name="Hellsten U."/>
            <person name="Putnam N."/>
            <person name="Ralph S."/>
            <person name="Rombauts S."/>
            <person name="Salamov A."/>
            <person name="Schein J."/>
            <person name="Sterck L."/>
            <person name="Aerts A."/>
            <person name="Bhalerao R.R."/>
            <person name="Bhalerao R.P."/>
            <person name="Blaudez D."/>
            <person name="Boerjan W."/>
            <person name="Brun A."/>
            <person name="Brunner A."/>
            <person name="Busov V."/>
            <person name="Campbell M."/>
            <person name="Carlson J."/>
            <person name="Chalot M."/>
            <person name="Chapman J."/>
            <person name="Chen G.L."/>
            <person name="Cooper D."/>
            <person name="Coutinho P.M."/>
            <person name="Couturier J."/>
            <person name="Covert S."/>
            <person name="Cronk Q."/>
            <person name="Cunningham R."/>
            <person name="Davis J."/>
            <person name="Degroeve S."/>
            <person name="Dejardin A."/>
            <person name="Depamphilis C."/>
            <person name="Detter J."/>
            <person name="Dirks B."/>
            <person name="Dubchak I."/>
            <person name="Duplessis S."/>
            <person name="Ehlting J."/>
            <person name="Ellis B."/>
            <person name="Gendler K."/>
            <person name="Goodstein D."/>
            <person name="Gribskov M."/>
            <person name="Grimwood J."/>
            <person name="Groover A."/>
            <person name="Gunter L."/>
            <person name="Hamberger B."/>
            <person name="Heinze B."/>
            <person name="Helariutta Y."/>
            <person name="Henrissat B."/>
            <person name="Holligan D."/>
            <person name="Holt R."/>
            <person name="Huang W."/>
            <person name="Islam-Faridi N."/>
            <person name="Jones S."/>
            <person name="Jones-Rhoades M."/>
            <person name="Jorgensen R."/>
            <person name="Joshi C."/>
            <person name="Kangasjarvi J."/>
            <person name="Karlsson J."/>
            <person name="Kelleher C."/>
            <person name="Kirkpatrick R."/>
            <person name="Kirst M."/>
            <person name="Kohler A."/>
            <person name="Kalluri U."/>
            <person name="Larimer F."/>
            <person name="Leebens-Mack J."/>
            <person name="Leple J.C."/>
            <person name="Locascio P."/>
            <person name="Lou Y."/>
            <person name="Lucas S."/>
            <person name="Martin F."/>
            <person name="Montanini B."/>
            <person name="Napoli C."/>
            <person name="Nelson D.R."/>
            <person name="Nelson C."/>
            <person name="Nieminen K."/>
            <person name="Nilsson O."/>
            <person name="Pereda V."/>
            <person name="Peter G."/>
            <person name="Philippe R."/>
            <person name="Pilate G."/>
            <person name="Poliakov A."/>
            <person name="Razumovskaya J."/>
            <person name="Richardson P."/>
            <person name="Rinaldi C."/>
            <person name="Ritland K."/>
            <person name="Rouze P."/>
            <person name="Ryaboy D."/>
            <person name="Schmutz J."/>
            <person name="Schrader J."/>
            <person name="Segerman B."/>
            <person name="Shin H."/>
            <person name="Siddiqui A."/>
            <person name="Sterky F."/>
            <person name="Terry A."/>
            <person name="Tsai C.J."/>
            <person name="Uberbacher E."/>
            <person name="Unneberg P."/>
            <person name="Vahala J."/>
            <person name="Wall K."/>
            <person name="Wessler S."/>
            <person name="Yang G."/>
            <person name="Yin T."/>
            <person name="Douglas C."/>
            <person name="Marra M."/>
            <person name="Sandberg G."/>
            <person name="Van de Peer Y."/>
            <person name="Rokhsar D."/>
        </authorList>
    </citation>
    <scope>NUCLEOTIDE SEQUENCE [LARGE SCALE GENOMIC DNA]</scope>
    <source>
        <strain evidence="4">cv. Nisqually</strain>
    </source>
</reference>
<evidence type="ECO:0000256" key="1">
    <source>
        <dbReference type="SAM" id="Phobius"/>
    </source>
</evidence>
<sequence>MTLLQTATAIYLVFSVAEFMSHDGTSSKCLTGTASNGNKWKTKLLIPFVITVCSVPLMHCFVGPAVLGWRTFYETQDDAWKAHYQEVFDHGIREALCCLGRVKYMGAPKEDEVYSVARLLGDLVAYRASGTGHLELLAGLALLQRHSESPKSHDEMVAEKRFGRLFLSINLLKLHILARCLILEDILYFFLVHGSTGKGF</sequence>
<dbReference type="InterPro" id="IPR055782">
    <property type="entry name" value="DUF7358"/>
</dbReference>
<name>A0A3N7ES60_POPTR</name>
<evidence type="ECO:0000259" key="2">
    <source>
        <dbReference type="Pfam" id="PF24057"/>
    </source>
</evidence>
<dbReference type="STRING" id="3694.A0A3N7ES60"/>
<evidence type="ECO:0000313" key="3">
    <source>
        <dbReference type="EMBL" id="RQO87365.1"/>
    </source>
</evidence>
<feature type="transmembrane region" description="Helical" evidence="1">
    <location>
        <begin position="45"/>
        <end position="67"/>
    </location>
</feature>
<dbReference type="AlphaFoldDB" id="A0A3N7ES60"/>
<dbReference type="InParanoid" id="A0A3N7ES60"/>
<dbReference type="Proteomes" id="UP000006729">
    <property type="component" value="Chromosome 2"/>
</dbReference>
<dbReference type="PANTHER" id="PTHR47030:SF2">
    <property type="entry name" value="LIPASE CLASS 3 FAMILY PROTEIN"/>
    <property type="match status" value="1"/>
</dbReference>
<organism evidence="3 4">
    <name type="scientific">Populus trichocarpa</name>
    <name type="common">Western balsam poplar</name>
    <name type="synonym">Populus balsamifera subsp. trichocarpa</name>
    <dbReference type="NCBI Taxonomy" id="3694"/>
    <lineage>
        <taxon>Eukaryota</taxon>
        <taxon>Viridiplantae</taxon>
        <taxon>Streptophyta</taxon>
        <taxon>Embryophyta</taxon>
        <taxon>Tracheophyta</taxon>
        <taxon>Spermatophyta</taxon>
        <taxon>Magnoliopsida</taxon>
        <taxon>eudicotyledons</taxon>
        <taxon>Gunneridae</taxon>
        <taxon>Pentapetalae</taxon>
        <taxon>rosids</taxon>
        <taxon>fabids</taxon>
        <taxon>Malpighiales</taxon>
        <taxon>Salicaceae</taxon>
        <taxon>Saliceae</taxon>
        <taxon>Populus</taxon>
    </lineage>
</organism>
<keyword evidence="4" id="KW-1185">Reference proteome</keyword>
<keyword evidence="1" id="KW-1133">Transmembrane helix</keyword>
<evidence type="ECO:0000313" key="4">
    <source>
        <dbReference type="Proteomes" id="UP000006729"/>
    </source>
</evidence>
<proteinExistence type="predicted"/>
<dbReference type="Pfam" id="PF24057">
    <property type="entry name" value="DUF7358"/>
    <property type="match status" value="1"/>
</dbReference>
<dbReference type="PANTHER" id="PTHR47030">
    <property type="entry name" value="LIPASE CLASS 3 FAMILY PROTEIN"/>
    <property type="match status" value="1"/>
</dbReference>
<feature type="domain" description="DUF7358" evidence="2">
    <location>
        <begin position="1"/>
        <end position="126"/>
    </location>
</feature>
<gene>
    <name evidence="3" type="ORF">POPTR_002G231501</name>
</gene>
<dbReference type="EMBL" id="CM009291">
    <property type="protein sequence ID" value="RQO87365.1"/>
    <property type="molecule type" value="Genomic_DNA"/>
</dbReference>
<keyword evidence="1" id="KW-0472">Membrane</keyword>